<comment type="function">
    <text evidence="3">Lytic transglycosylase with a strong preference for naked glycan strands that lack stem peptides.</text>
</comment>
<dbReference type="EMBL" id="JAVMIP010000012">
    <property type="protein sequence ID" value="MDS3861455.1"/>
    <property type="molecule type" value="Genomic_DNA"/>
</dbReference>
<evidence type="ECO:0000256" key="5">
    <source>
        <dbReference type="SAM" id="MobiDB-lite"/>
    </source>
</evidence>
<dbReference type="AlphaFoldDB" id="A0AAE4FSN2"/>
<dbReference type="InterPro" id="IPR034718">
    <property type="entry name" value="RlpA"/>
</dbReference>
<dbReference type="HAMAP" id="MF_02071">
    <property type="entry name" value="RlpA"/>
    <property type="match status" value="1"/>
</dbReference>
<evidence type="ECO:0000259" key="6">
    <source>
        <dbReference type="Pfam" id="PF03330"/>
    </source>
</evidence>
<evidence type="ECO:0000256" key="3">
    <source>
        <dbReference type="HAMAP-Rule" id="MF_02071"/>
    </source>
</evidence>
<organism evidence="7 8">
    <name type="scientific">Pseudocalidococcus azoricus BACA0444</name>
    <dbReference type="NCBI Taxonomy" id="2918990"/>
    <lineage>
        <taxon>Bacteria</taxon>
        <taxon>Bacillati</taxon>
        <taxon>Cyanobacteriota</taxon>
        <taxon>Cyanophyceae</taxon>
        <taxon>Acaryochloridales</taxon>
        <taxon>Thermosynechococcaceae</taxon>
        <taxon>Pseudocalidococcus</taxon>
        <taxon>Pseudocalidococcus azoricus</taxon>
    </lineage>
</organism>
<dbReference type="EC" id="4.2.2.-" evidence="3"/>
<evidence type="ECO:0000256" key="4">
    <source>
        <dbReference type="RuleBase" id="RU003495"/>
    </source>
</evidence>
<dbReference type="GO" id="GO:0008932">
    <property type="term" value="F:lytic endotransglycosylase activity"/>
    <property type="evidence" value="ECO:0007669"/>
    <property type="project" value="UniProtKB-UniRule"/>
</dbReference>
<dbReference type="GO" id="GO:0071555">
    <property type="term" value="P:cell wall organization"/>
    <property type="evidence" value="ECO:0007669"/>
    <property type="project" value="UniProtKB-KW"/>
</dbReference>
<dbReference type="InterPro" id="IPR036908">
    <property type="entry name" value="RlpA-like_sf"/>
</dbReference>
<protein>
    <recommendedName>
        <fullName evidence="3">Probable endolytic peptidoglycan transglycosylase RlpA</fullName>
        <ecNumber evidence="3">4.2.2.-</ecNumber>
    </recommendedName>
</protein>
<dbReference type="CDD" id="cd22268">
    <property type="entry name" value="DPBB_RlpA-like"/>
    <property type="match status" value="1"/>
</dbReference>
<feature type="region of interest" description="Disordered" evidence="5">
    <location>
        <begin position="27"/>
        <end position="46"/>
    </location>
</feature>
<dbReference type="SUPFAM" id="SSF50685">
    <property type="entry name" value="Barwin-like endoglucanases"/>
    <property type="match status" value="1"/>
</dbReference>
<dbReference type="PANTHER" id="PTHR34183">
    <property type="entry name" value="ENDOLYTIC PEPTIDOGLYCAN TRANSGLYCOSYLASE RLPA"/>
    <property type="match status" value="1"/>
</dbReference>
<feature type="compositionally biased region" description="Polar residues" evidence="5">
    <location>
        <begin position="33"/>
        <end position="46"/>
    </location>
</feature>
<dbReference type="NCBIfam" id="TIGR00413">
    <property type="entry name" value="rlpA"/>
    <property type="match status" value="1"/>
</dbReference>
<dbReference type="InterPro" id="IPR012997">
    <property type="entry name" value="RplA"/>
</dbReference>
<dbReference type="Pfam" id="PF03330">
    <property type="entry name" value="DPBB_1"/>
    <property type="match status" value="1"/>
</dbReference>
<evidence type="ECO:0000313" key="7">
    <source>
        <dbReference type="EMBL" id="MDS3861455.1"/>
    </source>
</evidence>
<name>A0AAE4FSN2_9CYAN</name>
<sequence>MNQKNLILGMATTVLAVLGFLPWSEATPERSADSQPSQSLASASVTPAANSIADSAPTAATTSGQSAQQAFDNSASTATTIRPIATTLIHDLNGREVVTLYLRGIPAMTFLGSQASPPSGVQVASAANLGIARNAAPITAVVQANQLAERLNQLHTSGVDAKTIRLAWNPNINSYRIYAGQDPRQDALVTVNGSIIFPQGGKNLSRDALQITNLIRRQLGNAPALTTAEGRNYPTQTRVATSNFNSGAARSLFTGMASWYGPGFHGARTSSGERFDQYAMTAAHKTLPFGTMVRVTNLNNGRSVLVRINDRGPFTPGRVIDLSRGAAEVIGLVSSGVGSVRIEVME</sequence>
<feature type="compositionally biased region" description="Low complexity" evidence="5">
    <location>
        <begin position="55"/>
        <end position="70"/>
    </location>
</feature>
<feature type="domain" description="RlpA-like protein double-psi beta-barrel" evidence="6">
    <location>
        <begin position="254"/>
        <end position="341"/>
    </location>
</feature>
<feature type="region of interest" description="Disordered" evidence="5">
    <location>
        <begin position="51"/>
        <end position="75"/>
    </location>
</feature>
<dbReference type="InterPro" id="IPR009009">
    <property type="entry name" value="RlpA-like_DPBB"/>
</dbReference>
<dbReference type="GO" id="GO:0000270">
    <property type="term" value="P:peptidoglycan metabolic process"/>
    <property type="evidence" value="ECO:0007669"/>
    <property type="project" value="UniProtKB-UniRule"/>
</dbReference>
<dbReference type="Proteomes" id="UP001268256">
    <property type="component" value="Unassembled WGS sequence"/>
</dbReference>
<keyword evidence="1 3" id="KW-0456">Lyase</keyword>
<dbReference type="RefSeq" id="WP_322878697.1">
    <property type="nucleotide sequence ID" value="NZ_JAVMIP010000012.1"/>
</dbReference>
<dbReference type="Gene3D" id="2.40.40.10">
    <property type="entry name" value="RlpA-like domain"/>
    <property type="match status" value="1"/>
</dbReference>
<reference evidence="8" key="1">
    <citation type="submission" date="2023-07" db="EMBL/GenBank/DDBJ databases">
        <authorList>
            <person name="Luz R."/>
            <person name="Cordeiro R."/>
            <person name="Fonseca A."/>
            <person name="Goncalves V."/>
        </authorList>
    </citation>
    <scope>NUCLEOTIDE SEQUENCE [LARGE SCALE GENOMIC DNA]</scope>
    <source>
        <strain evidence="8">BACA0444</strain>
    </source>
</reference>
<proteinExistence type="inferred from homology"/>
<evidence type="ECO:0000256" key="1">
    <source>
        <dbReference type="ARBA" id="ARBA00023239"/>
    </source>
</evidence>
<keyword evidence="2 3" id="KW-0961">Cell wall biogenesis/degradation</keyword>
<evidence type="ECO:0000256" key="2">
    <source>
        <dbReference type="ARBA" id="ARBA00023316"/>
    </source>
</evidence>
<comment type="caution">
    <text evidence="7">The sequence shown here is derived from an EMBL/GenBank/DDBJ whole genome shotgun (WGS) entry which is preliminary data.</text>
</comment>
<gene>
    <name evidence="3" type="primary">rlpA</name>
    <name evidence="7" type="ORF">RIF25_11615</name>
</gene>
<comment type="similarity">
    <text evidence="3 4">Belongs to the RlpA family.</text>
</comment>
<dbReference type="PANTHER" id="PTHR34183:SF8">
    <property type="entry name" value="ENDOLYTIC PEPTIDOGLYCAN TRANSGLYCOSYLASE RLPA-RELATED"/>
    <property type="match status" value="1"/>
</dbReference>
<keyword evidence="8" id="KW-1185">Reference proteome</keyword>
<accession>A0AAE4FSN2</accession>
<evidence type="ECO:0000313" key="8">
    <source>
        <dbReference type="Proteomes" id="UP001268256"/>
    </source>
</evidence>